<proteinExistence type="predicted"/>
<keyword evidence="2" id="KW-1185">Reference proteome</keyword>
<organism evidence="1 2">
    <name type="scientific">Trifolium subterraneum</name>
    <name type="common">Subterranean clover</name>
    <dbReference type="NCBI Taxonomy" id="3900"/>
    <lineage>
        <taxon>Eukaryota</taxon>
        <taxon>Viridiplantae</taxon>
        <taxon>Streptophyta</taxon>
        <taxon>Embryophyta</taxon>
        <taxon>Tracheophyta</taxon>
        <taxon>Spermatophyta</taxon>
        <taxon>Magnoliopsida</taxon>
        <taxon>eudicotyledons</taxon>
        <taxon>Gunneridae</taxon>
        <taxon>Pentapetalae</taxon>
        <taxon>rosids</taxon>
        <taxon>fabids</taxon>
        <taxon>Fabales</taxon>
        <taxon>Fabaceae</taxon>
        <taxon>Papilionoideae</taxon>
        <taxon>50 kb inversion clade</taxon>
        <taxon>NPAAA clade</taxon>
        <taxon>Hologalegina</taxon>
        <taxon>IRL clade</taxon>
        <taxon>Trifolieae</taxon>
        <taxon>Trifolium</taxon>
    </lineage>
</organism>
<dbReference type="AlphaFoldDB" id="A0A2Z6NLQ1"/>
<protein>
    <submittedName>
        <fullName evidence="1">Uncharacterized protein</fullName>
    </submittedName>
</protein>
<evidence type="ECO:0000313" key="1">
    <source>
        <dbReference type="EMBL" id="GAU37450.1"/>
    </source>
</evidence>
<gene>
    <name evidence="1" type="ORF">TSUD_206860</name>
</gene>
<reference evidence="2" key="1">
    <citation type="journal article" date="2017" name="Front. Plant Sci.">
        <title>Climate Clever Clovers: New Paradigm to Reduce the Environmental Footprint of Ruminants by Breeding Low Methanogenic Forages Utilizing Haplotype Variation.</title>
        <authorList>
            <person name="Kaur P."/>
            <person name="Appels R."/>
            <person name="Bayer P.E."/>
            <person name="Keeble-Gagnere G."/>
            <person name="Wang J."/>
            <person name="Hirakawa H."/>
            <person name="Shirasawa K."/>
            <person name="Vercoe P."/>
            <person name="Stefanova K."/>
            <person name="Durmic Z."/>
            <person name="Nichols P."/>
            <person name="Revell C."/>
            <person name="Isobe S.N."/>
            <person name="Edwards D."/>
            <person name="Erskine W."/>
        </authorList>
    </citation>
    <scope>NUCLEOTIDE SEQUENCE [LARGE SCALE GENOMIC DNA]</scope>
    <source>
        <strain evidence="2">cv. Daliak</strain>
    </source>
</reference>
<sequence>MSGGGANNCPTQFVYIMLVSQFILSKQNQIVNLTHLFCLDIVVELEQDVKDLIRKLIPNSIM</sequence>
<evidence type="ECO:0000313" key="2">
    <source>
        <dbReference type="Proteomes" id="UP000242715"/>
    </source>
</evidence>
<dbReference type="Proteomes" id="UP000242715">
    <property type="component" value="Unassembled WGS sequence"/>
</dbReference>
<dbReference type="EMBL" id="DF973672">
    <property type="protein sequence ID" value="GAU37450.1"/>
    <property type="molecule type" value="Genomic_DNA"/>
</dbReference>
<name>A0A2Z6NLQ1_TRISU</name>
<accession>A0A2Z6NLQ1</accession>